<gene>
    <name evidence="8" type="ORF">QB898_01420</name>
</gene>
<evidence type="ECO:0000256" key="3">
    <source>
        <dbReference type="ARBA" id="ARBA00022723"/>
    </source>
</evidence>
<dbReference type="PRINTS" id="PR00607">
    <property type="entry name" value="CYTCHROMECIE"/>
</dbReference>
<sequence>MSDTSKSSAPIIAASAAALLALIALAWLLPSPADYGKSLPSATQELDMARRIQKVGSIRFAQAAKGPREPRAGEAVFKAQCAACHAAGVSGAPRFENGSEWAPRISQGFDALVSAAVHGKGAMPAQAGGSATELEVARAVAYMANAAGAQFEEPAAPAAQQGE</sequence>
<reference evidence="8 9" key="1">
    <citation type="submission" date="2023-04" db="EMBL/GenBank/DDBJ databases">
        <title>Ottowia paracancer sp. nov., isolated from human stomach.</title>
        <authorList>
            <person name="Song Y."/>
        </authorList>
    </citation>
    <scope>NUCLEOTIDE SEQUENCE [LARGE SCALE GENOMIC DNA]</scope>
    <source>
        <strain evidence="8 9">10c7w1</strain>
    </source>
</reference>
<evidence type="ECO:0000313" key="8">
    <source>
        <dbReference type="EMBL" id="MDG9698391.1"/>
    </source>
</evidence>
<dbReference type="GO" id="GO:0020037">
    <property type="term" value="F:heme binding"/>
    <property type="evidence" value="ECO:0007669"/>
    <property type="project" value="InterPro"/>
</dbReference>
<evidence type="ECO:0000256" key="6">
    <source>
        <dbReference type="PROSITE-ProRule" id="PRU00433"/>
    </source>
</evidence>
<dbReference type="GO" id="GO:0005506">
    <property type="term" value="F:iron ion binding"/>
    <property type="evidence" value="ECO:0007669"/>
    <property type="project" value="InterPro"/>
</dbReference>
<evidence type="ECO:0000313" key="9">
    <source>
        <dbReference type="Proteomes" id="UP001237156"/>
    </source>
</evidence>
<protein>
    <submittedName>
        <fullName evidence="8">C-type cytochrome</fullName>
    </submittedName>
</protein>
<dbReference type="EMBL" id="JARVII010000002">
    <property type="protein sequence ID" value="MDG9698391.1"/>
    <property type="molecule type" value="Genomic_DNA"/>
</dbReference>
<keyword evidence="1" id="KW-0813">Transport</keyword>
<evidence type="ECO:0000256" key="5">
    <source>
        <dbReference type="ARBA" id="ARBA00023004"/>
    </source>
</evidence>
<dbReference type="PANTHER" id="PTHR40942">
    <property type="match status" value="1"/>
</dbReference>
<accession>A0AAW6RJG0</accession>
<keyword evidence="4" id="KW-0249">Electron transport</keyword>
<dbReference type="AlphaFoldDB" id="A0AAW6RJG0"/>
<keyword evidence="9" id="KW-1185">Reference proteome</keyword>
<dbReference type="InterPro" id="IPR036909">
    <property type="entry name" value="Cyt_c-like_dom_sf"/>
</dbReference>
<dbReference type="PROSITE" id="PS51007">
    <property type="entry name" value="CYTC"/>
    <property type="match status" value="1"/>
</dbReference>
<keyword evidence="2 6" id="KW-0349">Heme</keyword>
<dbReference type="GO" id="GO:0009055">
    <property type="term" value="F:electron transfer activity"/>
    <property type="evidence" value="ECO:0007669"/>
    <property type="project" value="InterPro"/>
</dbReference>
<dbReference type="InterPro" id="IPR002323">
    <property type="entry name" value="Cyt_CIE"/>
</dbReference>
<evidence type="ECO:0000256" key="1">
    <source>
        <dbReference type="ARBA" id="ARBA00022448"/>
    </source>
</evidence>
<proteinExistence type="predicted"/>
<dbReference type="Proteomes" id="UP001237156">
    <property type="component" value="Unassembled WGS sequence"/>
</dbReference>
<name>A0AAW6RJG0_9BURK</name>
<keyword evidence="5 6" id="KW-0408">Iron</keyword>
<dbReference type="SUPFAM" id="SSF46626">
    <property type="entry name" value="Cytochrome c"/>
    <property type="match status" value="1"/>
</dbReference>
<dbReference type="Pfam" id="PF13442">
    <property type="entry name" value="Cytochrome_CBB3"/>
    <property type="match status" value="1"/>
</dbReference>
<dbReference type="RefSeq" id="WP_050715460.1">
    <property type="nucleotide sequence ID" value="NZ_JARVII010000002.1"/>
</dbReference>
<evidence type="ECO:0000259" key="7">
    <source>
        <dbReference type="PROSITE" id="PS51007"/>
    </source>
</evidence>
<keyword evidence="3 6" id="KW-0479">Metal-binding</keyword>
<comment type="caution">
    <text evidence="8">The sequence shown here is derived from an EMBL/GenBank/DDBJ whole genome shotgun (WGS) entry which is preliminary data.</text>
</comment>
<dbReference type="PANTHER" id="PTHR40942:SF4">
    <property type="entry name" value="CYTOCHROME C5"/>
    <property type="match status" value="1"/>
</dbReference>
<organism evidence="8 9">
    <name type="scientific">Ottowia cancrivicina</name>
    <dbReference type="NCBI Taxonomy" id="3040346"/>
    <lineage>
        <taxon>Bacteria</taxon>
        <taxon>Pseudomonadati</taxon>
        <taxon>Pseudomonadota</taxon>
        <taxon>Betaproteobacteria</taxon>
        <taxon>Burkholderiales</taxon>
        <taxon>Comamonadaceae</taxon>
        <taxon>Ottowia</taxon>
    </lineage>
</organism>
<evidence type="ECO:0000256" key="4">
    <source>
        <dbReference type="ARBA" id="ARBA00022982"/>
    </source>
</evidence>
<dbReference type="Gene3D" id="1.10.760.10">
    <property type="entry name" value="Cytochrome c-like domain"/>
    <property type="match status" value="1"/>
</dbReference>
<feature type="domain" description="Cytochrome c" evidence="7">
    <location>
        <begin position="68"/>
        <end position="147"/>
    </location>
</feature>
<evidence type="ECO:0000256" key="2">
    <source>
        <dbReference type="ARBA" id="ARBA00022617"/>
    </source>
</evidence>
<dbReference type="InterPro" id="IPR009056">
    <property type="entry name" value="Cyt_c-like_dom"/>
</dbReference>